<feature type="compositionally biased region" description="Polar residues" evidence="1">
    <location>
        <begin position="473"/>
        <end position="484"/>
    </location>
</feature>
<organism evidence="2 3">
    <name type="scientific">Polyporus arcularius HHB13444</name>
    <dbReference type="NCBI Taxonomy" id="1314778"/>
    <lineage>
        <taxon>Eukaryota</taxon>
        <taxon>Fungi</taxon>
        <taxon>Dikarya</taxon>
        <taxon>Basidiomycota</taxon>
        <taxon>Agaricomycotina</taxon>
        <taxon>Agaricomycetes</taxon>
        <taxon>Polyporales</taxon>
        <taxon>Polyporaceae</taxon>
        <taxon>Polyporus</taxon>
    </lineage>
</organism>
<feature type="compositionally biased region" description="Low complexity" evidence="1">
    <location>
        <begin position="112"/>
        <end position="146"/>
    </location>
</feature>
<protein>
    <submittedName>
        <fullName evidence="2">Uncharacterized protein</fullName>
    </submittedName>
</protein>
<reference evidence="2 3" key="1">
    <citation type="journal article" date="2019" name="Nat. Ecol. Evol.">
        <title>Megaphylogeny resolves global patterns of mushroom evolution.</title>
        <authorList>
            <person name="Varga T."/>
            <person name="Krizsan K."/>
            <person name="Foldi C."/>
            <person name="Dima B."/>
            <person name="Sanchez-Garcia M."/>
            <person name="Sanchez-Ramirez S."/>
            <person name="Szollosi G.J."/>
            <person name="Szarkandi J.G."/>
            <person name="Papp V."/>
            <person name="Albert L."/>
            <person name="Andreopoulos W."/>
            <person name="Angelini C."/>
            <person name="Antonin V."/>
            <person name="Barry K.W."/>
            <person name="Bougher N.L."/>
            <person name="Buchanan P."/>
            <person name="Buyck B."/>
            <person name="Bense V."/>
            <person name="Catcheside P."/>
            <person name="Chovatia M."/>
            <person name="Cooper J."/>
            <person name="Damon W."/>
            <person name="Desjardin D."/>
            <person name="Finy P."/>
            <person name="Geml J."/>
            <person name="Haridas S."/>
            <person name="Hughes K."/>
            <person name="Justo A."/>
            <person name="Karasinski D."/>
            <person name="Kautmanova I."/>
            <person name="Kiss B."/>
            <person name="Kocsube S."/>
            <person name="Kotiranta H."/>
            <person name="LaButti K.M."/>
            <person name="Lechner B.E."/>
            <person name="Liimatainen K."/>
            <person name="Lipzen A."/>
            <person name="Lukacs Z."/>
            <person name="Mihaltcheva S."/>
            <person name="Morgado L.N."/>
            <person name="Niskanen T."/>
            <person name="Noordeloos M.E."/>
            <person name="Ohm R.A."/>
            <person name="Ortiz-Santana B."/>
            <person name="Ovrebo C."/>
            <person name="Racz N."/>
            <person name="Riley R."/>
            <person name="Savchenko A."/>
            <person name="Shiryaev A."/>
            <person name="Soop K."/>
            <person name="Spirin V."/>
            <person name="Szebenyi C."/>
            <person name="Tomsovsky M."/>
            <person name="Tulloss R.E."/>
            <person name="Uehling J."/>
            <person name="Grigoriev I.V."/>
            <person name="Vagvolgyi C."/>
            <person name="Papp T."/>
            <person name="Martin F.M."/>
            <person name="Miettinen O."/>
            <person name="Hibbett D.S."/>
            <person name="Nagy L.G."/>
        </authorList>
    </citation>
    <scope>NUCLEOTIDE SEQUENCE [LARGE SCALE GENOMIC DNA]</scope>
    <source>
        <strain evidence="2 3">HHB13444</strain>
    </source>
</reference>
<feature type="compositionally biased region" description="Low complexity" evidence="1">
    <location>
        <begin position="70"/>
        <end position="94"/>
    </location>
</feature>
<feature type="region of interest" description="Disordered" evidence="1">
    <location>
        <begin position="1"/>
        <end position="94"/>
    </location>
</feature>
<evidence type="ECO:0000256" key="1">
    <source>
        <dbReference type="SAM" id="MobiDB-lite"/>
    </source>
</evidence>
<accession>A0A5C3NLI1</accession>
<evidence type="ECO:0000313" key="3">
    <source>
        <dbReference type="Proteomes" id="UP000308197"/>
    </source>
</evidence>
<feature type="region of interest" description="Disordered" evidence="1">
    <location>
        <begin position="339"/>
        <end position="431"/>
    </location>
</feature>
<dbReference type="EMBL" id="ML212818">
    <property type="protein sequence ID" value="TFK78085.1"/>
    <property type="molecule type" value="Genomic_DNA"/>
</dbReference>
<feature type="region of interest" description="Disordered" evidence="1">
    <location>
        <begin position="460"/>
        <end position="484"/>
    </location>
</feature>
<dbReference type="InParanoid" id="A0A5C3NLI1"/>
<proteinExistence type="predicted"/>
<evidence type="ECO:0000313" key="2">
    <source>
        <dbReference type="EMBL" id="TFK78085.1"/>
    </source>
</evidence>
<keyword evidence="3" id="KW-1185">Reference proteome</keyword>
<dbReference type="AlphaFoldDB" id="A0A5C3NLI1"/>
<name>A0A5C3NLI1_9APHY</name>
<feature type="compositionally biased region" description="Low complexity" evidence="1">
    <location>
        <begin position="42"/>
        <end position="58"/>
    </location>
</feature>
<feature type="region of interest" description="Disordered" evidence="1">
    <location>
        <begin position="112"/>
        <end position="153"/>
    </location>
</feature>
<dbReference type="Proteomes" id="UP000308197">
    <property type="component" value="Unassembled WGS sequence"/>
</dbReference>
<feature type="compositionally biased region" description="Basic and acidic residues" evidence="1">
    <location>
        <begin position="362"/>
        <end position="374"/>
    </location>
</feature>
<gene>
    <name evidence="2" type="ORF">K466DRAFT_607333</name>
</gene>
<feature type="compositionally biased region" description="Pro residues" evidence="1">
    <location>
        <begin position="399"/>
        <end position="414"/>
    </location>
</feature>
<feature type="compositionally biased region" description="Polar residues" evidence="1">
    <location>
        <begin position="59"/>
        <end position="69"/>
    </location>
</feature>
<feature type="compositionally biased region" description="Low complexity" evidence="1">
    <location>
        <begin position="19"/>
        <end position="31"/>
    </location>
</feature>
<sequence length="484" mass="50614">MSFALPTDLQLGEGAPKPAAAASTTGAVTTRAAKKKESTQKATTAPATGTSSSAAEPTVQTAQSASGPKTSATATNSATQAAAPPAGSDPAGDPALLHERIRQLEGLLRQQAAAAAKASAPQQATTTPAASARQAPQATAQPASAHPQPPAQRLVATHDQIEGMRMFAEAMGRAPNQATKTLPAIVPGKKADPYQLVVPEHVLRVIRTGGYVPYSVLSAPATAASTPALDVGLLASLTPNKPLDRTGEDRIDQRTWMPISRAVEAATRTHLGDQRANALQKHHDHVINLASTYDWPAARLYDIKEREAYASDPSLDISVQCSERTAMISNEFHARRNREATAFVARTSPAVRRQPPPPSRDPYNRDQYQRDAYSRKRPRTDGPVVGAGSHCFRSAPRSTPGPAPPAPTLSPRPLGPRTVSTTPCKGPAAPDLAAPTITAAASARPMATTVPATALASDPRRVVTPLDPDFQSALESTKANGLTA</sequence>